<comment type="caution">
    <text evidence="3">The sequence shown here is derived from an EMBL/GenBank/DDBJ whole genome shotgun (WGS) entry which is preliminary data.</text>
</comment>
<dbReference type="Pfam" id="PF00881">
    <property type="entry name" value="Nitroreductase"/>
    <property type="match status" value="1"/>
</dbReference>
<sequence>MEPPRPTPRIGDPSSAAQRAADPSGWSMGEQVRAALEDVLGARRDIRRFRPDPVPEELVREVLAAGHAAPSVGHSQPWRFVVVRDPATRDRAAHLADAARVAQADLLVPERAARLLDLKLEGLREAPVGVVVACDRRTPAAGVLGRATFPDTDLWSCACAIQNMWLTARALGLGMGWVTLFEPADLAGLLHLPEGVETLGWLCLGWPDERPPEPGLQRAAWSRKAPLEDVVLSERWPQEGDAAPDAPVSHLRGPAADRLVGSTDAADRLLAPPEALGVLDRVASRVAALAGPGIAGGTLVLAGADHPVTAHDVSAYATRVTYDVLTAAVAGGSLGAAHARAAGLEVLVVDAGCATEVRGATAARPRGPQGDLVSADALTEADVDALLEAGRVLGRDAALSGGPAGPGLVVLGEVGVGNTTVAAALAGALLGLEPAEAGELVGLGAGSDDAMVARKRAVVAAALERTGASPGDAAGARRALAAVGGPEVAVLTGVALGAVEAGAPVVLDGLATCVAALAATRIEPAVQAHLVAGQRSREVAHPRVLRALGLEPLLSLRLRAGEGVGACLAAGMVLATLSARRETVRTAEDAPGQDALREDTAGE</sequence>
<dbReference type="InterPro" id="IPR036087">
    <property type="entry name" value="Nict_dMeBzImd_PRibTrfase_sf"/>
</dbReference>
<gene>
    <name evidence="3" type="primary">bluB</name>
    <name evidence="3" type="ORF">CYJ76_07885</name>
</gene>
<reference evidence="3 4" key="1">
    <citation type="submission" date="2017-12" db="EMBL/GenBank/DDBJ databases">
        <title>Phylogenetic diversity of female urinary microbiome.</title>
        <authorList>
            <person name="Thomas-White K."/>
            <person name="Wolfe A.J."/>
        </authorList>
    </citation>
    <scope>NUCLEOTIDE SEQUENCE [LARGE SCALE GENOMIC DNA]</scope>
    <source>
        <strain evidence="3 4">UMB1298</strain>
    </source>
</reference>
<feature type="region of interest" description="Disordered" evidence="1">
    <location>
        <begin position="1"/>
        <end position="27"/>
    </location>
</feature>
<protein>
    <submittedName>
        <fullName evidence="3">5,6-dimethylbenzimidazole synthase</fullName>
    </submittedName>
</protein>
<dbReference type="PANTHER" id="PTHR43463">
    <property type="entry name" value="NICOTINATE-NUCLEOTIDE--DIMETHYLBENZIMIDAZOLE PHOSPHORIBOSYLTRANSFERASE"/>
    <property type="match status" value="1"/>
</dbReference>
<dbReference type="AlphaFoldDB" id="A0A2I1PA06"/>
<dbReference type="SUPFAM" id="SSF55469">
    <property type="entry name" value="FMN-dependent nitroreductase-like"/>
    <property type="match status" value="1"/>
</dbReference>
<dbReference type="Gene3D" id="3.40.109.10">
    <property type="entry name" value="NADH Oxidase"/>
    <property type="match status" value="1"/>
</dbReference>
<dbReference type="OrthoDB" id="9773807at2"/>
<proteinExistence type="predicted"/>
<evidence type="ECO:0000256" key="1">
    <source>
        <dbReference type="SAM" id="MobiDB-lite"/>
    </source>
</evidence>
<organism evidence="3 4">
    <name type="scientific">Kytococcus schroeteri</name>
    <dbReference type="NCBI Taxonomy" id="138300"/>
    <lineage>
        <taxon>Bacteria</taxon>
        <taxon>Bacillati</taxon>
        <taxon>Actinomycetota</taxon>
        <taxon>Actinomycetes</taxon>
        <taxon>Micrococcales</taxon>
        <taxon>Kytococcaceae</taxon>
        <taxon>Kytococcus</taxon>
    </lineage>
</organism>
<dbReference type="InterPro" id="IPR012825">
    <property type="entry name" value="BluB"/>
</dbReference>
<evidence type="ECO:0000259" key="2">
    <source>
        <dbReference type="Pfam" id="PF00881"/>
    </source>
</evidence>
<dbReference type="InterPro" id="IPR029479">
    <property type="entry name" value="Nitroreductase"/>
</dbReference>
<dbReference type="EMBL" id="PKIZ01000013">
    <property type="protein sequence ID" value="PKZ41467.1"/>
    <property type="molecule type" value="Genomic_DNA"/>
</dbReference>
<dbReference type="RefSeq" id="WP_101849760.1">
    <property type="nucleotide sequence ID" value="NZ_PKIZ01000013.1"/>
</dbReference>
<dbReference type="CDD" id="cd02439">
    <property type="entry name" value="DMB-PRT_CobT"/>
    <property type="match status" value="1"/>
</dbReference>
<dbReference type="SUPFAM" id="SSF52733">
    <property type="entry name" value="Nicotinate mononucleotide:5,6-dimethylbenzimidazole phosphoribosyltransferase (CobT)"/>
    <property type="match status" value="1"/>
</dbReference>
<name>A0A2I1PA06_9MICO</name>
<dbReference type="Gene3D" id="3.40.50.10210">
    <property type="match status" value="1"/>
</dbReference>
<dbReference type="InterPro" id="IPR000415">
    <property type="entry name" value="Nitroreductase-like"/>
</dbReference>
<dbReference type="Proteomes" id="UP000234206">
    <property type="component" value="Unassembled WGS sequence"/>
</dbReference>
<dbReference type="InterPro" id="IPR003200">
    <property type="entry name" value="Nict_dMeBzImd_PRibTrfase"/>
</dbReference>
<dbReference type="NCBIfam" id="TIGR02476">
    <property type="entry name" value="BluB"/>
    <property type="match status" value="1"/>
</dbReference>
<dbReference type="Pfam" id="PF02277">
    <property type="entry name" value="DBI_PRT"/>
    <property type="match status" value="1"/>
</dbReference>
<dbReference type="GO" id="GO:0008939">
    <property type="term" value="F:nicotinate-nucleotide-dimethylbenzimidazole phosphoribosyltransferase activity"/>
    <property type="evidence" value="ECO:0007669"/>
    <property type="project" value="InterPro"/>
</dbReference>
<feature type="domain" description="Nitroreductase" evidence="2">
    <location>
        <begin position="42"/>
        <end position="206"/>
    </location>
</feature>
<evidence type="ECO:0000313" key="4">
    <source>
        <dbReference type="Proteomes" id="UP000234206"/>
    </source>
</evidence>
<evidence type="ECO:0000313" key="3">
    <source>
        <dbReference type="EMBL" id="PKZ41467.1"/>
    </source>
</evidence>
<dbReference type="PANTHER" id="PTHR43463:SF1">
    <property type="entry name" value="NICOTINATE-NUCLEOTIDE--DIMETHYLBENZIMIDAZOLE PHOSPHORIBOSYLTRANSFERASE"/>
    <property type="match status" value="1"/>
</dbReference>
<dbReference type="GO" id="GO:0016491">
    <property type="term" value="F:oxidoreductase activity"/>
    <property type="evidence" value="ECO:0007669"/>
    <property type="project" value="InterPro"/>
</dbReference>
<keyword evidence="4" id="KW-1185">Reference proteome</keyword>
<accession>A0A2I1PA06</accession>